<gene>
    <name evidence="1" type="ORF">LCGC14_3127880</name>
</gene>
<proteinExistence type="predicted"/>
<evidence type="ECO:0000313" key="1">
    <source>
        <dbReference type="EMBL" id="KKK50153.1"/>
    </source>
</evidence>
<dbReference type="InterPro" id="IPR013785">
    <property type="entry name" value="Aldolase_TIM"/>
</dbReference>
<dbReference type="SUPFAM" id="SSF51569">
    <property type="entry name" value="Aldolase"/>
    <property type="match status" value="1"/>
</dbReference>
<name>A0A0F8W0L5_9ZZZZ</name>
<reference evidence="1" key="1">
    <citation type="journal article" date="2015" name="Nature">
        <title>Complex archaea that bridge the gap between prokaryotes and eukaryotes.</title>
        <authorList>
            <person name="Spang A."/>
            <person name="Saw J.H."/>
            <person name="Jorgensen S.L."/>
            <person name="Zaremba-Niedzwiedzka K."/>
            <person name="Martijn J."/>
            <person name="Lind A.E."/>
            <person name="van Eijk R."/>
            <person name="Schleper C."/>
            <person name="Guy L."/>
            <person name="Ettema T.J."/>
        </authorList>
    </citation>
    <scope>NUCLEOTIDE SEQUENCE</scope>
</reference>
<accession>A0A0F8W0L5</accession>
<feature type="non-terminal residue" evidence="1">
    <location>
        <position position="1"/>
    </location>
</feature>
<sequence>INHNGNVGVAKSIIALAKNFGADFVKFQKRTVDVVYTEAQLEAWGVKYHELQINTKPYYDFWVDDKAMSVEDWDRRHASMKVDELSEYDDVVGDPDAV</sequence>
<dbReference type="EMBL" id="LAZR01068165">
    <property type="protein sequence ID" value="KKK50153.1"/>
    <property type="molecule type" value="Genomic_DNA"/>
</dbReference>
<organism evidence="1">
    <name type="scientific">marine sediment metagenome</name>
    <dbReference type="NCBI Taxonomy" id="412755"/>
    <lineage>
        <taxon>unclassified sequences</taxon>
        <taxon>metagenomes</taxon>
        <taxon>ecological metagenomes</taxon>
    </lineage>
</organism>
<dbReference type="Gene3D" id="3.20.20.70">
    <property type="entry name" value="Aldolase class I"/>
    <property type="match status" value="1"/>
</dbReference>
<comment type="caution">
    <text evidence="1">The sequence shown here is derived from an EMBL/GenBank/DDBJ whole genome shotgun (WGS) entry which is preliminary data.</text>
</comment>
<dbReference type="AlphaFoldDB" id="A0A0F8W0L5"/>
<protein>
    <submittedName>
        <fullName evidence="1">Uncharacterized protein</fullName>
    </submittedName>
</protein>